<evidence type="ECO:0000259" key="2">
    <source>
        <dbReference type="Pfam" id="PF20434"/>
    </source>
</evidence>
<dbReference type="Gene3D" id="3.40.50.1820">
    <property type="entry name" value="alpha/beta hydrolase"/>
    <property type="match status" value="1"/>
</dbReference>
<name>A0ABS5DYH3_9BURK</name>
<dbReference type="InterPro" id="IPR029058">
    <property type="entry name" value="AB_hydrolase_fold"/>
</dbReference>
<gene>
    <name evidence="3" type="ORF">KAK11_12720</name>
</gene>
<dbReference type="InterPro" id="IPR049492">
    <property type="entry name" value="BD-FAE-like_dom"/>
</dbReference>
<dbReference type="GO" id="GO:0016787">
    <property type="term" value="F:hydrolase activity"/>
    <property type="evidence" value="ECO:0007669"/>
    <property type="project" value="UniProtKB-KW"/>
</dbReference>
<protein>
    <submittedName>
        <fullName evidence="3">Alpha/beta hydrolase</fullName>
    </submittedName>
</protein>
<organism evidence="3 4">
    <name type="scientific">Ideonella paludis</name>
    <dbReference type="NCBI Taxonomy" id="1233411"/>
    <lineage>
        <taxon>Bacteria</taxon>
        <taxon>Pseudomonadati</taxon>
        <taxon>Pseudomonadota</taxon>
        <taxon>Betaproteobacteria</taxon>
        <taxon>Burkholderiales</taxon>
        <taxon>Sphaerotilaceae</taxon>
        <taxon>Ideonella</taxon>
    </lineage>
</organism>
<accession>A0ABS5DYH3</accession>
<feature type="signal peptide" evidence="1">
    <location>
        <begin position="1"/>
        <end position="21"/>
    </location>
</feature>
<dbReference type="SUPFAM" id="SSF53474">
    <property type="entry name" value="alpha/beta-Hydrolases"/>
    <property type="match status" value="1"/>
</dbReference>
<dbReference type="Proteomes" id="UP000672097">
    <property type="component" value="Unassembled WGS sequence"/>
</dbReference>
<comment type="caution">
    <text evidence="3">The sequence shown here is derived from an EMBL/GenBank/DDBJ whole genome shotgun (WGS) entry which is preliminary data.</text>
</comment>
<feature type="domain" description="BD-FAE-like" evidence="2">
    <location>
        <begin position="68"/>
        <end position="182"/>
    </location>
</feature>
<keyword evidence="1" id="KW-0732">Signal</keyword>
<feature type="chain" id="PRO_5046386028" evidence="1">
    <location>
        <begin position="22"/>
        <end position="316"/>
    </location>
</feature>
<evidence type="ECO:0000256" key="1">
    <source>
        <dbReference type="SAM" id="SignalP"/>
    </source>
</evidence>
<proteinExistence type="predicted"/>
<dbReference type="EMBL" id="JAGQDG010000004">
    <property type="protein sequence ID" value="MBQ0936195.1"/>
    <property type="molecule type" value="Genomic_DNA"/>
</dbReference>
<keyword evidence="3" id="KW-0378">Hydrolase</keyword>
<reference evidence="3 4" key="1">
    <citation type="submission" date="2021-04" db="EMBL/GenBank/DDBJ databases">
        <title>The genome sequence of type strain Ideonella paludis KCTC 32238.</title>
        <authorList>
            <person name="Liu Y."/>
        </authorList>
    </citation>
    <scope>NUCLEOTIDE SEQUENCE [LARGE SCALE GENOMIC DNA]</scope>
    <source>
        <strain evidence="3 4">KCTC 32238</strain>
    </source>
</reference>
<evidence type="ECO:0000313" key="3">
    <source>
        <dbReference type="EMBL" id="MBQ0936195.1"/>
    </source>
</evidence>
<dbReference type="RefSeq" id="WP_210809501.1">
    <property type="nucleotide sequence ID" value="NZ_JAGQDG010000004.1"/>
</dbReference>
<keyword evidence="4" id="KW-1185">Reference proteome</keyword>
<sequence length="316" mass="35590">MKTLWTSFLAALCLQAPAAQAQQTQNIEDHWRPDCGCYRRIDWGTESWFDPTYPDTFKQDFDFWPVSRGATKQPLVIWTHPGGGVKHIPVQSDPNNPTLYDKIILPAKAAGFAVASIEYRHPVHNDYIVPPPHWDIGLAVQSLRNMADELGIDPNNIFLIGGSQGTLNVWQAQQTDLKVEGAQGAAGQSSLVNAVYAYNAQATYRETENAKWFLVPEDRKAYIKDFRKDHPQYANFGSAASSVHRLSPPIMLKFEAPFFRRLVTRGEAKTHHPDAGLKICEAYQKARIGSLCQAIDNIPKSEDYKGFTDFFRSHLK</sequence>
<evidence type="ECO:0000313" key="4">
    <source>
        <dbReference type="Proteomes" id="UP000672097"/>
    </source>
</evidence>
<dbReference type="Pfam" id="PF20434">
    <property type="entry name" value="BD-FAE"/>
    <property type="match status" value="1"/>
</dbReference>